<evidence type="ECO:0000313" key="1">
    <source>
        <dbReference type="EMBL" id="VAI33543.1"/>
    </source>
</evidence>
<evidence type="ECO:0000313" key="2">
    <source>
        <dbReference type="Proteomes" id="UP000324705"/>
    </source>
</evidence>
<keyword evidence="2" id="KW-1185">Reference proteome</keyword>
<proteinExistence type="predicted"/>
<reference evidence="1 2" key="1">
    <citation type="submission" date="2017-09" db="EMBL/GenBank/DDBJ databases">
        <authorList>
            <consortium name="International Durum Wheat Genome Sequencing Consortium (IDWGSC)"/>
            <person name="Milanesi L."/>
        </authorList>
    </citation>
    <scope>NUCLEOTIDE SEQUENCE [LARGE SCALE GENOMIC DNA]</scope>
    <source>
        <strain evidence="2">cv. Svevo</strain>
    </source>
</reference>
<accession>A0A9R0XBH1</accession>
<dbReference type="Proteomes" id="UP000324705">
    <property type="component" value="Chromosome 5B"/>
</dbReference>
<sequence>MSLRGGYPPKKIKKQIPMEIPSLHGSLLGQRPHYPAGSSVAFLVGTRRMGSWWTVPCSPMTAWPRSSRRRWSTCPWTGTPRCCGGSGPCIWPPSRGTP</sequence>
<dbReference type="EMBL" id="LT934120">
    <property type="protein sequence ID" value="VAI33543.1"/>
    <property type="molecule type" value="Genomic_DNA"/>
</dbReference>
<gene>
    <name evidence="1" type="ORF">TRITD_5Bv1G145840</name>
</gene>
<dbReference type="Gramene" id="TRITD5Bv1G145840.1">
    <property type="protein sequence ID" value="TRITD5Bv1G145840.1"/>
    <property type="gene ID" value="TRITD5Bv1G145840"/>
</dbReference>
<protein>
    <submittedName>
        <fullName evidence="1">Uncharacterized protein</fullName>
    </submittedName>
</protein>
<dbReference type="AlphaFoldDB" id="A0A9R0XBH1"/>
<name>A0A9R0XBH1_TRITD</name>
<organism evidence="1 2">
    <name type="scientific">Triticum turgidum subsp. durum</name>
    <name type="common">Durum wheat</name>
    <name type="synonym">Triticum durum</name>
    <dbReference type="NCBI Taxonomy" id="4567"/>
    <lineage>
        <taxon>Eukaryota</taxon>
        <taxon>Viridiplantae</taxon>
        <taxon>Streptophyta</taxon>
        <taxon>Embryophyta</taxon>
        <taxon>Tracheophyta</taxon>
        <taxon>Spermatophyta</taxon>
        <taxon>Magnoliopsida</taxon>
        <taxon>Liliopsida</taxon>
        <taxon>Poales</taxon>
        <taxon>Poaceae</taxon>
        <taxon>BOP clade</taxon>
        <taxon>Pooideae</taxon>
        <taxon>Triticodae</taxon>
        <taxon>Triticeae</taxon>
        <taxon>Triticinae</taxon>
        <taxon>Triticum</taxon>
    </lineage>
</organism>